<dbReference type="GO" id="GO:0016705">
    <property type="term" value="F:oxidoreductase activity, acting on paired donors, with incorporation or reduction of molecular oxygen"/>
    <property type="evidence" value="ECO:0007669"/>
    <property type="project" value="InterPro"/>
</dbReference>
<dbReference type="Pfam" id="PF00067">
    <property type="entry name" value="p450"/>
    <property type="match status" value="1"/>
</dbReference>
<comment type="cofactor">
    <cofactor evidence="1 7">
        <name>heme</name>
        <dbReference type="ChEBI" id="CHEBI:30413"/>
    </cofactor>
</comment>
<feature type="binding site" description="axial binding residue" evidence="7">
    <location>
        <position position="509"/>
    </location>
    <ligand>
        <name>heme</name>
        <dbReference type="ChEBI" id="CHEBI:30413"/>
    </ligand>
    <ligandPart>
        <name>Fe</name>
        <dbReference type="ChEBI" id="CHEBI:18248"/>
    </ligandPart>
</feature>
<keyword evidence="4 7" id="KW-0479">Metal-binding</keyword>
<dbReference type="PRINTS" id="PR00465">
    <property type="entry name" value="EP450IV"/>
</dbReference>
<keyword evidence="3 7" id="KW-0349">Heme</keyword>
<dbReference type="Gene3D" id="1.10.630.10">
    <property type="entry name" value="Cytochrome P450"/>
    <property type="match status" value="1"/>
</dbReference>
<evidence type="ECO:0000256" key="3">
    <source>
        <dbReference type="ARBA" id="ARBA00022617"/>
    </source>
</evidence>
<keyword evidence="6" id="KW-0503">Monooxygenase</keyword>
<dbReference type="Proteomes" id="UP001140453">
    <property type="component" value="Unassembled WGS sequence"/>
</dbReference>
<dbReference type="GO" id="GO:0008395">
    <property type="term" value="F:steroid hydroxylase activity"/>
    <property type="evidence" value="ECO:0007669"/>
    <property type="project" value="TreeGrafter"/>
</dbReference>
<feature type="transmembrane region" description="Helical" evidence="8">
    <location>
        <begin position="24"/>
        <end position="46"/>
    </location>
</feature>
<dbReference type="InterPro" id="IPR001128">
    <property type="entry name" value="Cyt_P450"/>
</dbReference>
<keyword evidence="10" id="KW-1185">Reference proteome</keyword>
<evidence type="ECO:0000313" key="9">
    <source>
        <dbReference type="EMBL" id="KAJ4396577.1"/>
    </source>
</evidence>
<proteinExistence type="inferred from homology"/>
<evidence type="ECO:0000256" key="8">
    <source>
        <dbReference type="SAM" id="Phobius"/>
    </source>
</evidence>
<dbReference type="InterPro" id="IPR036396">
    <property type="entry name" value="Cyt_P450_sf"/>
</dbReference>
<evidence type="ECO:0000256" key="1">
    <source>
        <dbReference type="ARBA" id="ARBA00001971"/>
    </source>
</evidence>
<dbReference type="OrthoDB" id="3366823at2759"/>
<dbReference type="PANTHER" id="PTHR24304">
    <property type="entry name" value="CYTOCHROME P450 FAMILY 7"/>
    <property type="match status" value="1"/>
</dbReference>
<comment type="caution">
    <text evidence="9">The sequence shown here is derived from an EMBL/GenBank/DDBJ whole genome shotgun (WGS) entry which is preliminary data.</text>
</comment>
<dbReference type="AlphaFoldDB" id="A0A9W8Z0H6"/>
<reference evidence="9" key="1">
    <citation type="submission" date="2022-10" db="EMBL/GenBank/DDBJ databases">
        <title>Tapping the CABI collections for fungal endophytes: first genome assemblies for Collariella, Neodidymelliopsis, Ascochyta clinopodiicola, Didymella pomorum, Didymosphaeria variabile, Neocosmospora piperis and Neocucurbitaria cava.</title>
        <authorList>
            <person name="Hill R."/>
        </authorList>
    </citation>
    <scope>NUCLEOTIDE SEQUENCE</scope>
    <source>
        <strain evidence="9">IMI 355082</strain>
    </source>
</reference>
<dbReference type="InterPro" id="IPR002403">
    <property type="entry name" value="Cyt_P450_E_grp-IV"/>
</dbReference>
<dbReference type="SUPFAM" id="SSF48264">
    <property type="entry name" value="Cytochrome P450"/>
    <property type="match status" value="1"/>
</dbReference>
<evidence type="ECO:0008006" key="11">
    <source>
        <dbReference type="Google" id="ProtNLM"/>
    </source>
</evidence>
<dbReference type="PANTHER" id="PTHR24304:SF2">
    <property type="entry name" value="24-HYDROXYCHOLESTEROL 7-ALPHA-HYDROXYLASE"/>
    <property type="match status" value="1"/>
</dbReference>
<evidence type="ECO:0000256" key="5">
    <source>
        <dbReference type="ARBA" id="ARBA00023004"/>
    </source>
</evidence>
<gene>
    <name evidence="9" type="ORF">N0V93_000798</name>
</gene>
<evidence type="ECO:0000256" key="4">
    <source>
        <dbReference type="ARBA" id="ARBA00022723"/>
    </source>
</evidence>
<keyword evidence="5 7" id="KW-0408">Iron</keyword>
<protein>
    <recommendedName>
        <fullName evidence="11">Cytochrome P450</fullName>
    </recommendedName>
</protein>
<dbReference type="GO" id="GO:0020037">
    <property type="term" value="F:heme binding"/>
    <property type="evidence" value="ECO:0007669"/>
    <property type="project" value="InterPro"/>
</dbReference>
<dbReference type="EMBL" id="JAPEVB010000001">
    <property type="protein sequence ID" value="KAJ4396577.1"/>
    <property type="molecule type" value="Genomic_DNA"/>
</dbReference>
<evidence type="ECO:0000256" key="7">
    <source>
        <dbReference type="PIRSR" id="PIRSR602403-1"/>
    </source>
</evidence>
<name>A0A9W8Z0H6_9PEZI</name>
<accession>A0A9W8Z0H6</accession>
<evidence type="ECO:0000313" key="10">
    <source>
        <dbReference type="Proteomes" id="UP001140453"/>
    </source>
</evidence>
<keyword evidence="8" id="KW-0812">Transmembrane</keyword>
<sequence>MSGMLAADSNVFEFARVVSKHWCLALAISLVLSFPLTFLITSITAYRQRKSKDVSREPPTYPYWIPFLGHVVKFTVDRMSFFGEIKKKFGETPATVWIGPMKAYAVAPEHYGRLINDTKTLTNKKLSEVAMAQVFGSPSQLYFKDRSGVMATPLPGRELPSHLRIWHFKHRSAQQFFNGKNLRQAEERMEACLSADLAQVNPNDPVDSGDWVEIPDFYKWWRTRQMAAGLKALCGPHLVRLSPSIADDLWEFFEGWPLLALPLSSLTSANTLRARRRILDAIKKWHAFARQHKDYEKPDPDYDEYWGGPHFRTRYAWAMNSGMMDDEAIAAEDFSLIANASYNVKTLSFYIIAEVFNDRALYKRMEPEFEGMVTNPTPKDSTASTCKVQNLTEPIHIDIARVCSSPLLQSVYAEILRLRVSAFLSRSPAQDDTSYALGSYELKDDGQALLLLPMAHRNPDLWRPERKQQPLHKFWADRFLDKSNGTERFSTESLQENGWFPYGGGVFVCPGKALAKQQMLAATVLFAAYFDMEMVDDVPEANEQFLGGSVPPPKQATRVRVRRKVGIMGNNAEK</sequence>
<dbReference type="GO" id="GO:0005506">
    <property type="term" value="F:iron ion binding"/>
    <property type="evidence" value="ECO:0007669"/>
    <property type="project" value="InterPro"/>
</dbReference>
<comment type="similarity">
    <text evidence="2">Belongs to the cytochrome P450 family.</text>
</comment>
<evidence type="ECO:0000256" key="6">
    <source>
        <dbReference type="ARBA" id="ARBA00023033"/>
    </source>
</evidence>
<keyword evidence="8" id="KW-0472">Membrane</keyword>
<keyword evidence="8" id="KW-1133">Transmembrane helix</keyword>
<dbReference type="InterPro" id="IPR050529">
    <property type="entry name" value="CYP450_sterol_14alpha_dmase"/>
</dbReference>
<organism evidence="9 10">
    <name type="scientific">Gnomoniopsis smithogilvyi</name>
    <dbReference type="NCBI Taxonomy" id="1191159"/>
    <lineage>
        <taxon>Eukaryota</taxon>
        <taxon>Fungi</taxon>
        <taxon>Dikarya</taxon>
        <taxon>Ascomycota</taxon>
        <taxon>Pezizomycotina</taxon>
        <taxon>Sordariomycetes</taxon>
        <taxon>Sordariomycetidae</taxon>
        <taxon>Diaporthales</taxon>
        <taxon>Gnomoniaceae</taxon>
        <taxon>Gnomoniopsis</taxon>
    </lineage>
</organism>
<evidence type="ECO:0000256" key="2">
    <source>
        <dbReference type="ARBA" id="ARBA00010617"/>
    </source>
</evidence>
<keyword evidence="6" id="KW-0560">Oxidoreductase</keyword>